<evidence type="ECO:0000256" key="1">
    <source>
        <dbReference type="SAM" id="MobiDB-lite"/>
    </source>
</evidence>
<organism evidence="2 3">
    <name type="scientific">Limosilactobacillus vaginalis DSM 5837 = ATCC 49540</name>
    <dbReference type="NCBI Taxonomy" id="1423814"/>
    <lineage>
        <taxon>Bacteria</taxon>
        <taxon>Bacillati</taxon>
        <taxon>Bacillota</taxon>
        <taxon>Bacilli</taxon>
        <taxon>Lactobacillales</taxon>
        <taxon>Lactobacillaceae</taxon>
        <taxon>Limosilactobacillus</taxon>
    </lineage>
</organism>
<gene>
    <name evidence="2" type="ORF">HMPREF0549_0953</name>
</gene>
<feature type="region of interest" description="Disordered" evidence="1">
    <location>
        <begin position="61"/>
        <end position="91"/>
    </location>
</feature>
<feature type="compositionally biased region" description="Basic and acidic residues" evidence="1">
    <location>
        <begin position="310"/>
        <end position="324"/>
    </location>
</feature>
<dbReference type="EMBL" id="ACGV01000123">
    <property type="protein sequence ID" value="EEJ40549.1"/>
    <property type="molecule type" value="Genomic_DNA"/>
</dbReference>
<accession>C2EU17</accession>
<dbReference type="HOGENOM" id="CLU_749623_0_0_9"/>
<reference evidence="2 3" key="1">
    <citation type="submission" date="2009-01" db="EMBL/GenBank/DDBJ databases">
        <authorList>
            <person name="Qin X."/>
            <person name="Bachman B."/>
            <person name="Battles P."/>
            <person name="Bell A."/>
            <person name="Bess C."/>
            <person name="Bickham C."/>
            <person name="Chaboub L."/>
            <person name="Chen D."/>
            <person name="Coyle M."/>
            <person name="Deiros D.R."/>
            <person name="Dinh H."/>
            <person name="Forbes L."/>
            <person name="Fowler G."/>
            <person name="Francisco L."/>
            <person name="Fu Q."/>
            <person name="Gubbala S."/>
            <person name="Hale W."/>
            <person name="Han Y."/>
            <person name="Hemphill L."/>
            <person name="Highlander S.K."/>
            <person name="Hirani K."/>
            <person name="Hogues M."/>
            <person name="Jackson L."/>
            <person name="Jakkamsetti A."/>
            <person name="Javaid M."/>
            <person name="Jiang H."/>
            <person name="Korchina V."/>
            <person name="Kovar C."/>
            <person name="Lara F."/>
            <person name="Lee S."/>
            <person name="Mata R."/>
            <person name="Mathew T."/>
            <person name="Moen C."/>
            <person name="Morales K."/>
            <person name="Munidasa M."/>
            <person name="Nazareth L."/>
            <person name="Ngo R."/>
            <person name="Nguyen L."/>
            <person name="Okwuonu G."/>
            <person name="Ongeri F."/>
            <person name="Patil S."/>
            <person name="Petrosino J."/>
            <person name="Pham C."/>
            <person name="Pham P."/>
            <person name="Pu L.-L."/>
            <person name="Puazo M."/>
            <person name="Raj R."/>
            <person name="Reid J."/>
            <person name="Rouhana J."/>
            <person name="Saada N."/>
            <person name="Shang Y."/>
            <person name="Simmons D."/>
            <person name="Thornton R."/>
            <person name="Warren J."/>
            <person name="Weissenberger G."/>
            <person name="Zhang J."/>
            <person name="Zhang L."/>
            <person name="Zhou C."/>
            <person name="Zhu D."/>
            <person name="Muzny D."/>
            <person name="Worley K."/>
            <person name="Gibbs R."/>
        </authorList>
    </citation>
    <scope>NUCLEOTIDE SEQUENCE [LARGE SCALE GENOMIC DNA]</scope>
    <source>
        <strain evidence="2 3">ATCC 49540</strain>
    </source>
</reference>
<comment type="caution">
    <text evidence="2">The sequence shown here is derived from an EMBL/GenBank/DDBJ whole genome shotgun (WGS) entry which is preliminary data.</text>
</comment>
<feature type="region of interest" description="Disordered" evidence="1">
    <location>
        <begin position="239"/>
        <end position="369"/>
    </location>
</feature>
<feature type="compositionally biased region" description="Basic residues" evidence="1">
    <location>
        <begin position="337"/>
        <end position="348"/>
    </location>
</feature>
<name>C2EU17_9LACO</name>
<feature type="compositionally biased region" description="Low complexity" evidence="1">
    <location>
        <begin position="181"/>
        <end position="191"/>
    </location>
</feature>
<sequence length="369" mass="40473">MFKNFLETLFKPIKSDKIYWKFMGRLITVSNNDSGSNAKAKISFDIKNVKKTADTEEGSLAKRPVFSIKSSQTDQAGTAEENPETPGNQTPVSQRLVFDIHTDAEQKNGGDSVSVSSDSLMNAEAAPQITVQSKVPESSVDGDFGSQAISLTSDDLKTASQGFSLATSRDPESLETEESQSSEINSEDMGSSLDSLMSLNQELSKLQQELDANSLSLASNNSKIETTNVEQSLTREAYRSSVSEVQSGQEEIKSDESTVAQSQESQVARPQPPRPQKNGGEKVKPLFTTPEEEQNKEKQPKVEWNGPQVQRREERKPSRAESRPSSRTKSSVNHSRSASRRTSNHQSKKQSGVLGKSFLAMLGFGQKDK</sequence>
<evidence type="ECO:0000313" key="2">
    <source>
        <dbReference type="EMBL" id="EEJ40549.1"/>
    </source>
</evidence>
<dbReference type="Proteomes" id="UP000004483">
    <property type="component" value="Unassembled WGS sequence"/>
</dbReference>
<feature type="compositionally biased region" description="Polar residues" evidence="1">
    <location>
        <begin position="257"/>
        <end position="268"/>
    </location>
</feature>
<feature type="region of interest" description="Disordered" evidence="1">
    <location>
        <begin position="162"/>
        <end position="191"/>
    </location>
</feature>
<evidence type="ECO:0000313" key="3">
    <source>
        <dbReference type="Proteomes" id="UP000004483"/>
    </source>
</evidence>
<dbReference type="AlphaFoldDB" id="C2EU17"/>
<feature type="compositionally biased region" description="Polar residues" evidence="1">
    <location>
        <begin position="325"/>
        <end position="336"/>
    </location>
</feature>
<protein>
    <submittedName>
        <fullName evidence="2">Uncharacterized protein</fullName>
    </submittedName>
</protein>
<feature type="compositionally biased region" description="Low complexity" evidence="1">
    <location>
        <begin position="240"/>
        <end position="249"/>
    </location>
</feature>
<proteinExistence type="predicted"/>